<dbReference type="Pfam" id="PF05050">
    <property type="entry name" value="Methyltransf_21"/>
    <property type="match status" value="1"/>
</dbReference>
<organism evidence="2 3">
    <name type="scientific">Dimorphilus gyrociliatus</name>
    <dbReference type="NCBI Taxonomy" id="2664684"/>
    <lineage>
        <taxon>Eukaryota</taxon>
        <taxon>Metazoa</taxon>
        <taxon>Spiralia</taxon>
        <taxon>Lophotrochozoa</taxon>
        <taxon>Annelida</taxon>
        <taxon>Polychaeta</taxon>
        <taxon>Polychaeta incertae sedis</taxon>
        <taxon>Dinophilidae</taxon>
        <taxon>Dimorphilus</taxon>
    </lineage>
</organism>
<dbReference type="EMBL" id="CAJFCJ010000008">
    <property type="protein sequence ID" value="CAD5118314.1"/>
    <property type="molecule type" value="Genomic_DNA"/>
</dbReference>
<protein>
    <recommendedName>
        <fullName evidence="1">Methyltransferase FkbM domain-containing protein</fullName>
    </recommendedName>
</protein>
<dbReference type="InterPro" id="IPR029063">
    <property type="entry name" value="SAM-dependent_MTases_sf"/>
</dbReference>
<evidence type="ECO:0000259" key="1">
    <source>
        <dbReference type="Pfam" id="PF05050"/>
    </source>
</evidence>
<reference evidence="2 3" key="1">
    <citation type="submission" date="2020-08" db="EMBL/GenBank/DDBJ databases">
        <authorList>
            <person name="Hejnol A."/>
        </authorList>
    </citation>
    <scope>NUCLEOTIDE SEQUENCE [LARGE SCALE GENOMIC DNA]</scope>
</reference>
<dbReference type="SUPFAM" id="SSF53335">
    <property type="entry name" value="S-adenosyl-L-methionine-dependent methyltransferases"/>
    <property type="match status" value="1"/>
</dbReference>
<dbReference type="AlphaFoldDB" id="A0A7I8VPY7"/>
<accession>A0A7I8VPY7</accession>
<comment type="caution">
    <text evidence="2">The sequence shown here is derived from an EMBL/GenBank/DDBJ whole genome shotgun (WGS) entry which is preliminary data.</text>
</comment>
<proteinExistence type="predicted"/>
<dbReference type="InterPro" id="IPR006342">
    <property type="entry name" value="FkbM_mtfrase"/>
</dbReference>
<keyword evidence="3" id="KW-1185">Reference proteome</keyword>
<dbReference type="Gene3D" id="3.40.50.150">
    <property type="entry name" value="Vaccinia Virus protein VP39"/>
    <property type="match status" value="1"/>
</dbReference>
<feature type="domain" description="Methyltransferase FkbM" evidence="1">
    <location>
        <begin position="13"/>
        <end position="166"/>
    </location>
</feature>
<name>A0A7I8VPY7_9ANNE</name>
<evidence type="ECO:0000313" key="2">
    <source>
        <dbReference type="EMBL" id="CAD5118314.1"/>
    </source>
</evidence>
<dbReference type="OrthoDB" id="10266791at2759"/>
<evidence type="ECO:0000313" key="3">
    <source>
        <dbReference type="Proteomes" id="UP000549394"/>
    </source>
</evidence>
<sequence length="197" mass="22242">MMEKRDFNKLVIDVGANDGILSSNSFNFIELGWNATLIEPITSQLNIAKINHENIIDPYNDGSQKIIYVPAALTEETDGDIEMAMGRDSVQMENFRINTGIRRHGGEKVVVVNGISVGNFVKAHNIPKKFALLSVDTEGTSDKILLKFLTLGYRPSFIICEIIHNRIPAKRLVRILESKFSYKLLSQMGWNLIFEEK</sequence>
<dbReference type="Proteomes" id="UP000549394">
    <property type="component" value="Unassembled WGS sequence"/>
</dbReference>
<gene>
    <name evidence="2" type="ORF">DGYR_LOCUS6707</name>
</gene>